<dbReference type="InterPro" id="IPR047565">
    <property type="entry name" value="Alpha-macroglob_thiol-ester_cl"/>
</dbReference>
<dbReference type="PANTHER" id="PTHR40094:SF1">
    <property type="entry name" value="UBIQUITIN DOMAIN-CONTAINING PROTEIN"/>
    <property type="match status" value="1"/>
</dbReference>
<dbReference type="EMBL" id="DVNA01000198">
    <property type="protein sequence ID" value="HIU55880.1"/>
    <property type="molecule type" value="Genomic_DNA"/>
</dbReference>
<dbReference type="InterPro" id="IPR011625">
    <property type="entry name" value="A2M_N_BRD"/>
</dbReference>
<proteinExistence type="inferred from homology"/>
<dbReference type="Pfam" id="PF11974">
    <property type="entry name" value="bMG3"/>
    <property type="match status" value="1"/>
</dbReference>
<dbReference type="InterPro" id="IPR021868">
    <property type="entry name" value="Alpha_2_Macroglob_MG3"/>
</dbReference>
<dbReference type="Pfam" id="PF17973">
    <property type="entry name" value="bMG10"/>
    <property type="match status" value="1"/>
</dbReference>
<dbReference type="InterPro" id="IPR002890">
    <property type="entry name" value="MG2"/>
</dbReference>
<dbReference type="Gene3D" id="2.60.40.1930">
    <property type="match status" value="1"/>
</dbReference>
<dbReference type="GO" id="GO:0004866">
    <property type="term" value="F:endopeptidase inhibitor activity"/>
    <property type="evidence" value="ECO:0007669"/>
    <property type="project" value="InterPro"/>
</dbReference>
<dbReference type="Gene3D" id="2.60.40.3710">
    <property type="match status" value="1"/>
</dbReference>
<reference evidence="5" key="2">
    <citation type="journal article" date="2021" name="PeerJ">
        <title>Extensive microbial diversity within the chicken gut microbiome revealed by metagenomics and culture.</title>
        <authorList>
            <person name="Gilroy R."/>
            <person name="Ravi A."/>
            <person name="Getino M."/>
            <person name="Pursley I."/>
            <person name="Horton D.L."/>
            <person name="Alikhan N.F."/>
            <person name="Baker D."/>
            <person name="Gharbi K."/>
            <person name="Hall N."/>
            <person name="Watson M."/>
            <person name="Adriaenssens E.M."/>
            <person name="Foster-Nyarko E."/>
            <person name="Jarju S."/>
            <person name="Secka A."/>
            <person name="Antonio M."/>
            <person name="Oren A."/>
            <person name="Chaudhuri R.R."/>
            <person name="La Ragione R."/>
            <person name="Hildebrand F."/>
            <person name="Pallen M.J."/>
        </authorList>
    </citation>
    <scope>NUCLEOTIDE SEQUENCE</scope>
    <source>
        <strain evidence="5">CHK158-818</strain>
    </source>
</reference>
<evidence type="ECO:0008006" key="7">
    <source>
        <dbReference type="Google" id="ProtNLM"/>
    </source>
</evidence>
<dbReference type="InterPro" id="IPR041203">
    <property type="entry name" value="Bact_A2M_MG5"/>
</dbReference>
<evidence type="ECO:0000313" key="5">
    <source>
        <dbReference type="EMBL" id="HIU55880.1"/>
    </source>
</evidence>
<dbReference type="SUPFAM" id="SSF48239">
    <property type="entry name" value="Terpenoid cyclases/Protein prenyltransferases"/>
    <property type="match status" value="1"/>
</dbReference>
<evidence type="ECO:0000256" key="2">
    <source>
        <dbReference type="ARBA" id="ARBA00022729"/>
    </source>
</evidence>
<dbReference type="CDD" id="cd02891">
    <property type="entry name" value="A2M_like"/>
    <property type="match status" value="1"/>
</dbReference>
<dbReference type="Gene3D" id="1.50.10.20">
    <property type="match status" value="1"/>
</dbReference>
<dbReference type="Pfam" id="PF07703">
    <property type="entry name" value="A2M_BRD"/>
    <property type="match status" value="1"/>
</dbReference>
<dbReference type="PROSITE" id="PS51257">
    <property type="entry name" value="PROKAR_LIPOPROTEIN"/>
    <property type="match status" value="1"/>
</dbReference>
<evidence type="ECO:0000313" key="6">
    <source>
        <dbReference type="Proteomes" id="UP000824112"/>
    </source>
</evidence>
<reference evidence="5" key="1">
    <citation type="submission" date="2020-10" db="EMBL/GenBank/DDBJ databases">
        <authorList>
            <person name="Gilroy R."/>
        </authorList>
    </citation>
    <scope>NUCLEOTIDE SEQUENCE</scope>
    <source>
        <strain evidence="5">CHK158-818</strain>
    </source>
</reference>
<gene>
    <name evidence="5" type="ORF">IAB03_08770</name>
</gene>
<accession>A0A9D1SD99</accession>
<dbReference type="Pfam" id="PF00207">
    <property type="entry name" value="A2M"/>
    <property type="match status" value="1"/>
</dbReference>
<comment type="caution">
    <text evidence="5">The sequence shown here is derived from an EMBL/GenBank/DDBJ whole genome shotgun (WGS) entry which is preliminary data.</text>
</comment>
<name>A0A9D1SD99_9BACT</name>
<dbReference type="Proteomes" id="UP000824112">
    <property type="component" value="Unassembled WGS sequence"/>
</dbReference>
<comment type="similarity">
    <text evidence="1">Belongs to the protease inhibitor I39 (alpha-2-macroglobulin) family. Bacterial alpha-2-macroglobulin subfamily.</text>
</comment>
<dbReference type="Pfam" id="PF17962">
    <property type="entry name" value="bMG6"/>
    <property type="match status" value="1"/>
</dbReference>
<protein>
    <recommendedName>
        <fullName evidence="7">Alpha-2-macroglobulin</fullName>
    </recommendedName>
</protein>
<dbReference type="Pfam" id="PF17972">
    <property type="entry name" value="bMG5"/>
    <property type="match status" value="1"/>
</dbReference>
<feature type="domain" description="Alpha-2-macroglobulin bait region" evidence="3">
    <location>
        <begin position="981"/>
        <end position="1123"/>
    </location>
</feature>
<dbReference type="Pfam" id="PF01835">
    <property type="entry name" value="MG2"/>
    <property type="match status" value="1"/>
</dbReference>
<dbReference type="InterPro" id="IPR008930">
    <property type="entry name" value="Terpenoid_cyclase/PrenylTrfase"/>
</dbReference>
<dbReference type="InterPro" id="IPR041246">
    <property type="entry name" value="Bact_MG10"/>
</dbReference>
<evidence type="ECO:0000259" key="4">
    <source>
        <dbReference type="SMART" id="SM01360"/>
    </source>
</evidence>
<dbReference type="InterPro" id="IPR001599">
    <property type="entry name" value="Macroglobln_a2"/>
</dbReference>
<evidence type="ECO:0000259" key="3">
    <source>
        <dbReference type="SMART" id="SM01359"/>
    </source>
</evidence>
<dbReference type="SMART" id="SM01359">
    <property type="entry name" value="A2M_N_2"/>
    <property type="match status" value="1"/>
</dbReference>
<dbReference type="PANTHER" id="PTHR40094">
    <property type="entry name" value="ALPHA-2-MACROGLOBULIN HOMOLOG"/>
    <property type="match status" value="1"/>
</dbReference>
<sequence>MKAGKGFFLWVVIGCCLITSACSSDKGEMAGIKMSPYIEAYTSGTVSRFTPLRIILTQDLPVDQQAPEKLAKSIRLTPAVKGTFRVEDNRQIIFTPNKSFERDTRYRVKVDLANWFGDSSVKEPFEFRFRTVPAAMRAELNGMSVEEKSFTYDFTIFTSDRESSEEVEGSILLNIFAATTQWNHSADGKRHQLIVKNVPYLDQGNSLTVLKEANKMGIKSRQTLFVTPIPAKDDFSIYDVRYEMQPEKFIEISFTKALDKKQPLEGIVGISGVESWVDFEGSNKIRIYPNHSDKQSETAWTVFVSRSFRANDGSSLSSDFEKKINSSENLPNVRFLGEGTIIPQSEQLTVPFQAIGLRGVVVRVIKIFEQNIGSFFQSNQLGNAYDLLRFGRLVSRQTIFLDELGSYDLTRWNTFALDLNKLIKPEPGAIYRIELSFSKELACPQYSGVEEFSKDEIRANDRLKLAEEMSRFDEGGYYYYSGESGWEEFNYQERMDPSKESYYVNKVVGKNVLASDLGIMATFGTTGKMDVLVHNLISTFPESGVKVTLYNYQNLPIKSATTDGEGRATFALEGETPYYLIASSGKQRGYLRVDASSSLSLSSFDVSGEALQKGLKGFIYGDRGVWRPGDTLHLSFMLNDKQATIPAKHPVVMELFNPLGQSYLKRTSTQGVLGIYAFDMPIDPDAPTGFWNVKVSVGGAEFNKRLRIETIKPNRLKIDLTFADKLLQRSMPLNAKLHTEWLQGAVARDMKYDIQATFIATKTEFKGYESYTFDNPAKLFSSEESSLIQGVTDEAGNAVVNTAINVGQSAPGMLLGSFTTKVYESTGDFSIDAVRALYSPYRCYVGIEPPVKGTEQLETDHSYTYKVVALTPEGKPIQGRTLEVKIYKVDWYWWWSADNSNLANFVSNSYNRPVRTTTITTDSSGAGELVMDIPREEWGTYFVSVADAVSGGHSTGVRSYFDWPGLEGRRDMEGADKATLLRFKLDKDSYAPGDRMIVTIPSSKGARAIVCVENGNELLSVTEQVCEANETRVEVVVTDRMLPNAYVYVTLIQPYAFTKNDLPIRMYGVVPFTVNSPASHLEPQLSLPQEVKPEQPYQITVSEKSGREMAYTLAIVDEGLLDLTRFKTPDPWEAFNAREALGVRTWDMYNSVLGAYGGKIEQLFAIGGDDALIRGPKAIVNRFKPVVQFAGPFVLKKGKKHTHTFQMPNYNGRVRVMVVAGNGSAYGSAEKTMLVKNPIMVLGTLPRVLGVGDELDLPVTVFATQENIGDVAVSVSLSDNVQVVGESEKSLHFTTVGDKSVRFRIRVKENPGVARIKITARAGQEKSTYDAELEIREILREQVTIEPFTLEAGKELKKVLTPVGRPGTNRALLEVGIVPPVNLTSRIAYLTTYPHGCLEQIVSGAFPQLYLSQCCDLSSGELSQIQDKVESVLKRLRSYQTGDGAFAYWPGQSSTSGWGSVYAGHFMLEAEKQGYAVSSSMKKSWLTNQLQMAQQWKPVNGLNNQGEALTQAYRLYVLSLAQSPEIGAMNRLMADDAYAPITYWVLAAAYANIGKPEVAEQLTSRTTDVETAGLDDMTFGSDYRNRAMQLLTLCLLNKSSDAAALATELSEALSSSEWMSTQTTAFSLIALSKYMQKYPVSDDLKFVYHYGEQDEEVDTPKQMWMKTLADKSSEEADLEIRNEGTSPLFGRVVLTGMVKQGETKALSNGIKMDVRYVDKKGVPVSVNNVPQGTDFMSVVRISNPSTQTIRNLVVTQIVPAGWEILNTRFLNDCVSPNVAGVSYQDFRDDRVCSYIDVLPSGSSVEIKVNLYAAYAGTFMLPAISCEAMYDSLIKATTTDEKVVVK</sequence>
<evidence type="ECO:0000256" key="1">
    <source>
        <dbReference type="ARBA" id="ARBA00010556"/>
    </source>
</evidence>
<dbReference type="SMART" id="SM01360">
    <property type="entry name" value="A2M"/>
    <property type="match status" value="1"/>
</dbReference>
<dbReference type="InterPro" id="IPR041462">
    <property type="entry name" value="Bact_A2M_MG6"/>
</dbReference>
<feature type="domain" description="Alpha-2-macroglobulin" evidence="4">
    <location>
        <begin position="1186"/>
        <end position="1275"/>
    </location>
</feature>
<dbReference type="SMART" id="SM01419">
    <property type="entry name" value="Thiol-ester_cl"/>
    <property type="match status" value="1"/>
</dbReference>
<organism evidence="5 6">
    <name type="scientific">Candidatus Gallibacteroides avistercoris</name>
    <dbReference type="NCBI Taxonomy" id="2840833"/>
    <lineage>
        <taxon>Bacteria</taxon>
        <taxon>Pseudomonadati</taxon>
        <taxon>Bacteroidota</taxon>
        <taxon>Bacteroidia</taxon>
        <taxon>Bacteroidales</taxon>
        <taxon>Bacteroidaceae</taxon>
        <taxon>Bacteroidaceae incertae sedis</taxon>
        <taxon>Candidatus Gallibacteroides</taxon>
    </lineage>
</organism>
<dbReference type="InterPro" id="IPR051802">
    <property type="entry name" value="YfhM-like"/>
</dbReference>
<keyword evidence="2" id="KW-0732">Signal</keyword>